<dbReference type="Pfam" id="PF01565">
    <property type="entry name" value="FAD_binding_4"/>
    <property type="match status" value="1"/>
</dbReference>
<dbReference type="AlphaFoldDB" id="A0A0A1TIR5"/>
<comment type="similarity">
    <text evidence="2">Belongs to the oxygen-dependent FAD-linked oxidoreductase family.</text>
</comment>
<evidence type="ECO:0000259" key="7">
    <source>
        <dbReference type="PROSITE" id="PS51387"/>
    </source>
</evidence>
<dbReference type="PROSITE" id="PS51387">
    <property type="entry name" value="FAD_PCMH"/>
    <property type="match status" value="1"/>
</dbReference>
<gene>
    <name evidence="8" type="ORF">VHEMI05433</name>
</gene>
<dbReference type="PANTHER" id="PTHR42973">
    <property type="entry name" value="BINDING OXIDOREDUCTASE, PUTATIVE (AFU_ORTHOLOGUE AFUA_1G17690)-RELATED"/>
    <property type="match status" value="1"/>
</dbReference>
<dbReference type="PROSITE" id="PS00862">
    <property type="entry name" value="OX2_COVAL_FAD"/>
    <property type="match status" value="1"/>
</dbReference>
<dbReference type="InterPro" id="IPR036318">
    <property type="entry name" value="FAD-bd_PCMH-like_sf"/>
</dbReference>
<feature type="domain" description="FAD-binding PCMH-type" evidence="7">
    <location>
        <begin position="114"/>
        <end position="297"/>
    </location>
</feature>
<comment type="cofactor">
    <cofactor evidence="1">
        <name>FAD</name>
        <dbReference type="ChEBI" id="CHEBI:57692"/>
    </cofactor>
</comment>
<evidence type="ECO:0000313" key="9">
    <source>
        <dbReference type="Proteomes" id="UP000039046"/>
    </source>
</evidence>
<reference evidence="8 9" key="1">
    <citation type="journal article" date="2015" name="Genome Announc.">
        <title>Draft Genome Sequence and Gene Annotation of the Entomopathogenic Fungus Verticillium hemipterigenum.</title>
        <authorList>
            <person name="Horn F."/>
            <person name="Habel A."/>
            <person name="Scharf D.H."/>
            <person name="Dworschak J."/>
            <person name="Brakhage A.A."/>
            <person name="Guthke R."/>
            <person name="Hertweck C."/>
            <person name="Linde J."/>
        </authorList>
    </citation>
    <scope>NUCLEOTIDE SEQUENCE [LARGE SCALE GENOMIC DNA]</scope>
</reference>
<dbReference type="InterPro" id="IPR016169">
    <property type="entry name" value="FAD-bd_PCMH_sub2"/>
</dbReference>
<feature type="chain" id="PRO_5001990074" description="FAD-binding PCMH-type domain-containing protein" evidence="6">
    <location>
        <begin position="21"/>
        <end position="582"/>
    </location>
</feature>
<name>A0A0A1TIR5_9HYPO</name>
<proteinExistence type="inferred from homology"/>
<evidence type="ECO:0000313" key="8">
    <source>
        <dbReference type="EMBL" id="CEJ89597.1"/>
    </source>
</evidence>
<accession>A0A0A1TIR5</accession>
<evidence type="ECO:0000256" key="1">
    <source>
        <dbReference type="ARBA" id="ARBA00001974"/>
    </source>
</evidence>
<protein>
    <recommendedName>
        <fullName evidence="7">FAD-binding PCMH-type domain-containing protein</fullName>
    </recommendedName>
</protein>
<dbReference type="InterPro" id="IPR006094">
    <property type="entry name" value="Oxid_FAD_bind_N"/>
</dbReference>
<dbReference type="Proteomes" id="UP000039046">
    <property type="component" value="Unassembled WGS sequence"/>
</dbReference>
<dbReference type="InterPro" id="IPR016166">
    <property type="entry name" value="FAD-bd_PCMH"/>
</dbReference>
<keyword evidence="9" id="KW-1185">Reference proteome</keyword>
<dbReference type="Gene3D" id="3.30.465.10">
    <property type="match status" value="2"/>
</dbReference>
<dbReference type="EMBL" id="CDHN01000002">
    <property type="protein sequence ID" value="CEJ89597.1"/>
    <property type="molecule type" value="Genomic_DNA"/>
</dbReference>
<sequence length="582" mass="62945">MARLAVAVTALLAASGTVDASPASLRCKAHPSCRWPPQQEWELFNKTVQGHLLAPPPPAGVCHTNQKTYNADQCAAVTKEWPDMNFHIENPVSLFMNQFNNDTCLPDPKAPCSDAGYPSRVVDARSVKDVEAAVRFARTNALRLIVKSTGHDYQGRSSAPGALSVWVHHLDSINYRPGPFKLSGSGRSIDGNVVVVGGGAQMGNIANVLSKVNQTIVSGQALTVSVGGYITGGGHSALSPKFGMAADNVVEMQVVLPTGETVMANQDTNKDIYWAVLGGGGSTFGVVTEYVIKTHPSPKIFGISLILFMLQKNDTIASEVLGSFSSFIPDMMDAGLAGYMVLGAGLDSPSPYLPPSIDGFEGQLALFDKGEAEWNAIIRPFNETLNTRFKGQAKLIAITQEYNSYNDWLQVVADRNPAGVNAWMASRLLDKEALSNQEVMGKTLWSAGSNPDASSVFFFLVGGKGVAANKGLNAVNPAWRSAYVHTITVSGFAPLNETAAKHSADVVDSLYQPLRDLTPNGGAYINEAFHFEKNWQKTFWGDNYDRLLQIKRRVDPDDVFWCAPCVGNERWQQDKTGKLCRV</sequence>
<dbReference type="GO" id="GO:0071949">
    <property type="term" value="F:FAD binding"/>
    <property type="evidence" value="ECO:0007669"/>
    <property type="project" value="InterPro"/>
</dbReference>
<evidence type="ECO:0000256" key="5">
    <source>
        <dbReference type="ARBA" id="ARBA00023002"/>
    </source>
</evidence>
<organism evidence="8 9">
    <name type="scientific">[Torrubiella] hemipterigena</name>
    <dbReference type="NCBI Taxonomy" id="1531966"/>
    <lineage>
        <taxon>Eukaryota</taxon>
        <taxon>Fungi</taxon>
        <taxon>Dikarya</taxon>
        <taxon>Ascomycota</taxon>
        <taxon>Pezizomycotina</taxon>
        <taxon>Sordariomycetes</taxon>
        <taxon>Hypocreomycetidae</taxon>
        <taxon>Hypocreales</taxon>
        <taxon>Clavicipitaceae</taxon>
        <taxon>Clavicipitaceae incertae sedis</taxon>
        <taxon>'Torrubiella' clade</taxon>
    </lineage>
</organism>
<dbReference type="OrthoDB" id="9983560at2759"/>
<feature type="signal peptide" evidence="6">
    <location>
        <begin position="1"/>
        <end position="20"/>
    </location>
</feature>
<dbReference type="HOGENOM" id="CLU_018354_4_4_1"/>
<dbReference type="Pfam" id="PF08031">
    <property type="entry name" value="BBE"/>
    <property type="match status" value="1"/>
</dbReference>
<evidence type="ECO:0000256" key="3">
    <source>
        <dbReference type="ARBA" id="ARBA00022630"/>
    </source>
</evidence>
<dbReference type="PANTHER" id="PTHR42973:SF39">
    <property type="entry name" value="FAD-BINDING PCMH-TYPE DOMAIN-CONTAINING PROTEIN"/>
    <property type="match status" value="1"/>
</dbReference>
<dbReference type="SUPFAM" id="SSF56176">
    <property type="entry name" value="FAD-binding/transporter-associated domain-like"/>
    <property type="match status" value="1"/>
</dbReference>
<evidence type="ECO:0000256" key="2">
    <source>
        <dbReference type="ARBA" id="ARBA00005466"/>
    </source>
</evidence>
<evidence type="ECO:0000256" key="6">
    <source>
        <dbReference type="SAM" id="SignalP"/>
    </source>
</evidence>
<dbReference type="STRING" id="1531966.A0A0A1TIR5"/>
<evidence type="ECO:0000256" key="4">
    <source>
        <dbReference type="ARBA" id="ARBA00022827"/>
    </source>
</evidence>
<dbReference type="InterPro" id="IPR006093">
    <property type="entry name" value="Oxy_OxRdtase_FAD_BS"/>
</dbReference>
<dbReference type="InterPro" id="IPR012951">
    <property type="entry name" value="BBE"/>
</dbReference>
<keyword evidence="3" id="KW-0285">Flavoprotein</keyword>
<keyword evidence="5" id="KW-0560">Oxidoreductase</keyword>
<dbReference type="GO" id="GO:0016491">
    <property type="term" value="F:oxidoreductase activity"/>
    <property type="evidence" value="ECO:0007669"/>
    <property type="project" value="UniProtKB-KW"/>
</dbReference>
<keyword evidence="4" id="KW-0274">FAD</keyword>
<keyword evidence="6" id="KW-0732">Signal</keyword>
<dbReference type="InterPro" id="IPR050416">
    <property type="entry name" value="FAD-linked_Oxidoreductase"/>
</dbReference>